<reference evidence="1 2" key="1">
    <citation type="submission" date="2017-07" db="EMBL/GenBank/DDBJ databases">
        <title>Genome Sequence of Antarctobacter heliothermus Strain SMS3 Isolated from a culture of the Diatom Skeletonema marinoi.</title>
        <authorList>
            <person name="Topel M."/>
            <person name="Pinder M.I.M."/>
            <person name="Johansson O.N."/>
            <person name="Kourtchenko O."/>
            <person name="Godhe A."/>
            <person name="Clarke A.K."/>
        </authorList>
    </citation>
    <scope>NUCLEOTIDE SEQUENCE [LARGE SCALE GENOMIC DNA]</scope>
    <source>
        <strain evidence="1 2">SMS3</strain>
    </source>
</reference>
<accession>A0A222E212</accession>
<dbReference type="EMBL" id="CP022540">
    <property type="protein sequence ID" value="ASP20001.1"/>
    <property type="molecule type" value="Genomic_DNA"/>
</dbReference>
<dbReference type="KEGG" id="aht:ANTHELSMS3_01290"/>
<evidence type="ECO:0000313" key="1">
    <source>
        <dbReference type="EMBL" id="ASP20001.1"/>
    </source>
</evidence>
<organism evidence="1 2">
    <name type="scientific">Antarctobacter heliothermus</name>
    <dbReference type="NCBI Taxonomy" id="74033"/>
    <lineage>
        <taxon>Bacteria</taxon>
        <taxon>Pseudomonadati</taxon>
        <taxon>Pseudomonadota</taxon>
        <taxon>Alphaproteobacteria</taxon>
        <taxon>Rhodobacterales</taxon>
        <taxon>Roseobacteraceae</taxon>
        <taxon>Antarctobacter</taxon>
    </lineage>
</organism>
<name>A0A222E212_9RHOB</name>
<keyword evidence="2" id="KW-1185">Reference proteome</keyword>
<dbReference type="Proteomes" id="UP000203589">
    <property type="component" value="Chromosome"/>
</dbReference>
<evidence type="ECO:0000313" key="2">
    <source>
        <dbReference type="Proteomes" id="UP000203589"/>
    </source>
</evidence>
<dbReference type="OrthoDB" id="6902965at2"/>
<proteinExistence type="predicted"/>
<sequence>MPIMSAPAEEFLEDSLLGLGIKEFHPNQRHCGIIYRPDENEVRFLHLAFHFDLRDEVLDGTYWWATCGLDEDNQLVLAAFASLLAAEDPAVPYGFDSEGLVFEADTGKLKAGPVGHGLTCATFVLAVFRTYGFEPLQVKSWQARAEDVQWQQTILQLMERNGASKDHVDAIRSSEPSQRFRPEEVVGGASQTSERWGFDYDATQVLAAQVLADMAA</sequence>
<protein>
    <submittedName>
        <fullName evidence="1">Uncharacterized protein</fullName>
    </submittedName>
</protein>
<dbReference type="AlphaFoldDB" id="A0A222E212"/>
<gene>
    <name evidence="1" type="ORF">ANTHELSMS3_01290</name>
</gene>
<dbReference type="RefSeq" id="WP_094034155.1">
    <property type="nucleotide sequence ID" value="NZ_CP022540.1"/>
</dbReference>